<dbReference type="PIRSF" id="PIRSF006276">
    <property type="entry name" value="UspA"/>
    <property type="match status" value="1"/>
</dbReference>
<dbReference type="PANTHER" id="PTHR46268:SF24">
    <property type="entry name" value="UNIVERSAL STRESS PROTEIN"/>
    <property type="match status" value="1"/>
</dbReference>
<evidence type="ECO:0000313" key="4">
    <source>
        <dbReference type="Proteomes" id="UP000033096"/>
    </source>
</evidence>
<organism evidence="3 4">
    <name type="scientific">Methanosarcina vacuolata Z-761</name>
    <dbReference type="NCBI Taxonomy" id="1434123"/>
    <lineage>
        <taxon>Archaea</taxon>
        <taxon>Methanobacteriati</taxon>
        <taxon>Methanobacteriota</taxon>
        <taxon>Stenosarchaea group</taxon>
        <taxon>Methanomicrobia</taxon>
        <taxon>Methanosarcinales</taxon>
        <taxon>Methanosarcinaceae</taxon>
        <taxon>Methanosarcina</taxon>
    </lineage>
</organism>
<accession>A0A0E3Q6W5</accession>
<dbReference type="Proteomes" id="UP000033096">
    <property type="component" value="Chromosome"/>
</dbReference>
<dbReference type="PATRIC" id="fig|1434123.4.peg.2798"/>
<name>A0A0E3Q6W5_9EURY</name>
<reference evidence="3 4" key="1">
    <citation type="submission" date="2014-07" db="EMBL/GenBank/DDBJ databases">
        <title>Methanogenic archaea and the global carbon cycle.</title>
        <authorList>
            <person name="Henriksen J.R."/>
            <person name="Luke J."/>
            <person name="Reinhart S."/>
            <person name="Benedict M.N."/>
            <person name="Youngblut N.D."/>
            <person name="Metcalf M.E."/>
            <person name="Whitaker R.J."/>
            <person name="Metcalf W.W."/>
        </authorList>
    </citation>
    <scope>NUCLEOTIDE SEQUENCE [LARGE SCALE GENOMIC DNA]</scope>
    <source>
        <strain evidence="3 4">Z-761</strain>
    </source>
</reference>
<dbReference type="InterPro" id="IPR006015">
    <property type="entry name" value="Universal_stress_UspA"/>
</dbReference>
<dbReference type="PANTHER" id="PTHR46268">
    <property type="entry name" value="STRESS RESPONSE PROTEIN NHAX"/>
    <property type="match status" value="1"/>
</dbReference>
<dbReference type="RefSeq" id="WP_082091127.1">
    <property type="nucleotide sequence ID" value="NZ_CP009520.1"/>
</dbReference>
<dbReference type="SUPFAM" id="SSF52402">
    <property type="entry name" value="Adenine nucleotide alpha hydrolases-like"/>
    <property type="match status" value="1"/>
</dbReference>
<dbReference type="CDD" id="cd00293">
    <property type="entry name" value="USP-like"/>
    <property type="match status" value="1"/>
</dbReference>
<dbReference type="AlphaFoldDB" id="A0A0E3Q6W5"/>
<dbReference type="PRINTS" id="PR01438">
    <property type="entry name" value="UNVRSLSTRESS"/>
</dbReference>
<evidence type="ECO:0000313" key="3">
    <source>
        <dbReference type="EMBL" id="AKB44562.1"/>
    </source>
</evidence>
<evidence type="ECO:0000259" key="2">
    <source>
        <dbReference type="Pfam" id="PF00582"/>
    </source>
</evidence>
<dbReference type="KEGG" id="mvc:MSVAZ_2293"/>
<dbReference type="GeneID" id="24810770"/>
<dbReference type="HOGENOM" id="CLU_049301_11_1_2"/>
<dbReference type="Gene3D" id="3.40.50.620">
    <property type="entry name" value="HUPs"/>
    <property type="match status" value="1"/>
</dbReference>
<dbReference type="EMBL" id="CP009520">
    <property type="protein sequence ID" value="AKB44562.1"/>
    <property type="molecule type" value="Genomic_DNA"/>
</dbReference>
<gene>
    <name evidence="3" type="ORF">MSVAZ_2293</name>
</gene>
<comment type="similarity">
    <text evidence="1">Belongs to the universal stress protein A family.</text>
</comment>
<keyword evidence="4" id="KW-1185">Reference proteome</keyword>
<proteinExistence type="inferred from homology"/>
<feature type="domain" description="UspA" evidence="2">
    <location>
        <begin position="6"/>
        <end position="144"/>
    </location>
</feature>
<dbReference type="InterPro" id="IPR014729">
    <property type="entry name" value="Rossmann-like_a/b/a_fold"/>
</dbReference>
<evidence type="ECO:0000256" key="1">
    <source>
        <dbReference type="ARBA" id="ARBA00008791"/>
    </source>
</evidence>
<dbReference type="InterPro" id="IPR006016">
    <property type="entry name" value="UspA"/>
</dbReference>
<dbReference type="Pfam" id="PF00582">
    <property type="entry name" value="Usp"/>
    <property type="match status" value="1"/>
</dbReference>
<sequence>MEGKSYDKIMIATDGSKQVEKAVEAAVQLAMFTGARLYAVYVIASAGYTPRNFGWEESLREILNAEAKKAVTFVEEAGKTLGVKVEPVILEGHPANRIMEFAEQEDMDLIVMGSLGRTGLDRFLLGSIAENVVRHSKTPVMVVKGEAEKEN</sequence>
<protein>
    <submittedName>
        <fullName evidence="3">Universal stress protein</fullName>
    </submittedName>
</protein>